<reference evidence="1 2" key="1">
    <citation type="submission" date="2021-06" db="EMBL/GenBank/DDBJ databases">
        <title>Caerostris extrusa draft genome.</title>
        <authorList>
            <person name="Kono N."/>
            <person name="Arakawa K."/>
        </authorList>
    </citation>
    <scope>NUCLEOTIDE SEQUENCE [LARGE SCALE GENOMIC DNA]</scope>
</reference>
<evidence type="ECO:0000313" key="2">
    <source>
        <dbReference type="Proteomes" id="UP001054945"/>
    </source>
</evidence>
<evidence type="ECO:0000313" key="1">
    <source>
        <dbReference type="EMBL" id="GIZ03176.1"/>
    </source>
</evidence>
<name>A0AAV4Y9T6_CAEEX</name>
<feature type="non-terminal residue" evidence="1">
    <location>
        <position position="80"/>
    </location>
</feature>
<comment type="caution">
    <text evidence="1">The sequence shown here is derived from an EMBL/GenBank/DDBJ whole genome shotgun (WGS) entry which is preliminary data.</text>
</comment>
<gene>
    <name evidence="1" type="ORF">CEXT_790511</name>
</gene>
<dbReference type="EMBL" id="BPLR01001563">
    <property type="protein sequence ID" value="GIZ03176.1"/>
    <property type="molecule type" value="Genomic_DNA"/>
</dbReference>
<protein>
    <submittedName>
        <fullName evidence="1">Uncharacterized protein</fullName>
    </submittedName>
</protein>
<keyword evidence="2" id="KW-1185">Reference proteome</keyword>
<proteinExistence type="predicted"/>
<organism evidence="1 2">
    <name type="scientific">Caerostris extrusa</name>
    <name type="common">Bark spider</name>
    <name type="synonym">Caerostris bankana</name>
    <dbReference type="NCBI Taxonomy" id="172846"/>
    <lineage>
        <taxon>Eukaryota</taxon>
        <taxon>Metazoa</taxon>
        <taxon>Ecdysozoa</taxon>
        <taxon>Arthropoda</taxon>
        <taxon>Chelicerata</taxon>
        <taxon>Arachnida</taxon>
        <taxon>Araneae</taxon>
        <taxon>Araneomorphae</taxon>
        <taxon>Entelegynae</taxon>
        <taxon>Araneoidea</taxon>
        <taxon>Araneidae</taxon>
        <taxon>Caerostris</taxon>
    </lineage>
</organism>
<dbReference type="Proteomes" id="UP001054945">
    <property type="component" value="Unassembled WGS sequence"/>
</dbReference>
<accession>A0AAV4Y9T6</accession>
<dbReference type="AlphaFoldDB" id="A0AAV4Y9T6"/>
<sequence>MSLIHQKSVRLLAGFFKNSAGGVSETNEPPMAEKSSRDFSRRRLFCRCKGFTELFSFSSIQGLKLLVEGTICLHLGGSCL</sequence>